<dbReference type="InterPro" id="IPR011009">
    <property type="entry name" value="Kinase-like_dom_sf"/>
</dbReference>
<dbReference type="InterPro" id="IPR008271">
    <property type="entry name" value="Ser/Thr_kinase_AS"/>
</dbReference>
<dbReference type="OrthoDB" id="275301at2759"/>
<evidence type="ECO:0000256" key="1">
    <source>
        <dbReference type="ARBA" id="ARBA00022527"/>
    </source>
</evidence>
<dbReference type="SMART" id="SM00220">
    <property type="entry name" value="S_TKc"/>
    <property type="match status" value="1"/>
</dbReference>
<proteinExistence type="predicted"/>
<dbReference type="InterPro" id="IPR000719">
    <property type="entry name" value="Prot_kinase_dom"/>
</dbReference>
<keyword evidence="2" id="KW-0808">Transferase</keyword>
<evidence type="ECO:0000313" key="7">
    <source>
        <dbReference type="EMBL" id="KAA6320426.1"/>
    </source>
</evidence>
<evidence type="ECO:0000256" key="4">
    <source>
        <dbReference type="ARBA" id="ARBA00022777"/>
    </source>
</evidence>
<dbReference type="PROSITE" id="PS50011">
    <property type="entry name" value="PROTEIN_KINASE_DOM"/>
    <property type="match status" value="1"/>
</dbReference>
<dbReference type="PROSITE" id="PS00108">
    <property type="entry name" value="PROTEIN_KINASE_ST"/>
    <property type="match status" value="1"/>
</dbReference>
<evidence type="ECO:0000259" key="6">
    <source>
        <dbReference type="PROSITE" id="PS50011"/>
    </source>
</evidence>
<sequence>HQILEGLAYLHDHKIVHRDIKSANCLVAGEGIVKLADFGCSKTIETVMSSGQGCATLCGTPHYMAPEVIRQQRNVGRRSDIWSLGCTVIEMITGKPPYADIKNATACIFKIASKELQAMLKVTNKKWSKMDKLFQTGLELISLFTKTGL</sequence>
<evidence type="ECO:0000256" key="5">
    <source>
        <dbReference type="ARBA" id="ARBA00022840"/>
    </source>
</evidence>
<feature type="domain" description="Protein kinase" evidence="6">
    <location>
        <begin position="1"/>
        <end position="149"/>
    </location>
</feature>
<dbReference type="GO" id="GO:0004674">
    <property type="term" value="F:protein serine/threonine kinase activity"/>
    <property type="evidence" value="ECO:0007669"/>
    <property type="project" value="UniProtKB-KW"/>
</dbReference>
<dbReference type="SUPFAM" id="SSF56112">
    <property type="entry name" value="Protein kinase-like (PK-like)"/>
    <property type="match status" value="1"/>
</dbReference>
<keyword evidence="4" id="KW-0418">Kinase</keyword>
<keyword evidence="3" id="KW-0547">Nucleotide-binding</keyword>
<dbReference type="PANTHER" id="PTHR11584:SF369">
    <property type="entry name" value="MITOGEN-ACTIVATED PROTEIN KINASE KINASE KINASE 19-RELATED"/>
    <property type="match status" value="1"/>
</dbReference>
<organism evidence="7 8">
    <name type="scientific">Streblomastix strix</name>
    <dbReference type="NCBI Taxonomy" id="222440"/>
    <lineage>
        <taxon>Eukaryota</taxon>
        <taxon>Metamonada</taxon>
        <taxon>Preaxostyla</taxon>
        <taxon>Oxymonadida</taxon>
        <taxon>Streblomastigidae</taxon>
        <taxon>Streblomastix</taxon>
    </lineage>
</organism>
<reference evidence="7 8" key="1">
    <citation type="submission" date="2019-03" db="EMBL/GenBank/DDBJ databases">
        <title>Single cell metagenomics reveals metabolic interactions within the superorganism composed of flagellate Streblomastix strix and complex community of Bacteroidetes bacteria on its surface.</title>
        <authorList>
            <person name="Treitli S.C."/>
            <person name="Kolisko M."/>
            <person name="Husnik F."/>
            <person name="Keeling P."/>
            <person name="Hampl V."/>
        </authorList>
    </citation>
    <scope>NUCLEOTIDE SEQUENCE [LARGE SCALE GENOMIC DNA]</scope>
    <source>
        <strain evidence="7">ST1C</strain>
    </source>
</reference>
<comment type="caution">
    <text evidence="7">The sequence shown here is derived from an EMBL/GenBank/DDBJ whole genome shotgun (WGS) entry which is preliminary data.</text>
</comment>
<dbReference type="AlphaFoldDB" id="A0A5J4QEH4"/>
<dbReference type="PANTHER" id="PTHR11584">
    <property type="entry name" value="SERINE/THREONINE PROTEIN KINASE"/>
    <property type="match status" value="1"/>
</dbReference>
<feature type="non-terminal residue" evidence="7">
    <location>
        <position position="1"/>
    </location>
</feature>
<gene>
    <name evidence="7" type="ORF">EZS28_054684</name>
</gene>
<accession>A0A5J4QEH4</accession>
<evidence type="ECO:0000256" key="3">
    <source>
        <dbReference type="ARBA" id="ARBA00022741"/>
    </source>
</evidence>
<keyword evidence="5" id="KW-0067">ATP-binding</keyword>
<dbReference type="EMBL" id="SNRW01045553">
    <property type="protein sequence ID" value="KAA6320426.1"/>
    <property type="molecule type" value="Genomic_DNA"/>
</dbReference>
<evidence type="ECO:0000256" key="2">
    <source>
        <dbReference type="ARBA" id="ARBA00022679"/>
    </source>
</evidence>
<name>A0A5J4QEH4_9EUKA</name>
<protein>
    <recommendedName>
        <fullName evidence="6">Protein kinase domain-containing protein</fullName>
    </recommendedName>
</protein>
<dbReference type="Pfam" id="PF00069">
    <property type="entry name" value="Pkinase"/>
    <property type="match status" value="1"/>
</dbReference>
<keyword evidence="1" id="KW-0723">Serine/threonine-protein kinase</keyword>
<evidence type="ECO:0000313" key="8">
    <source>
        <dbReference type="Proteomes" id="UP000324800"/>
    </source>
</evidence>
<dbReference type="Gene3D" id="1.10.510.10">
    <property type="entry name" value="Transferase(Phosphotransferase) domain 1"/>
    <property type="match status" value="1"/>
</dbReference>
<dbReference type="Proteomes" id="UP000324800">
    <property type="component" value="Unassembled WGS sequence"/>
</dbReference>
<dbReference type="GO" id="GO:0005524">
    <property type="term" value="F:ATP binding"/>
    <property type="evidence" value="ECO:0007669"/>
    <property type="project" value="UniProtKB-KW"/>
</dbReference>